<name>A0A4R4WWG1_9ACTN</name>
<dbReference type="SUPFAM" id="SSF56112">
    <property type="entry name" value="Protein kinase-like (PK-like)"/>
    <property type="match status" value="1"/>
</dbReference>
<dbReference type="OrthoDB" id="115252at2"/>
<dbReference type="RefSeq" id="WP_132508249.1">
    <property type="nucleotide sequence ID" value="NZ_SMKP01000029.1"/>
</dbReference>
<feature type="domain" description="Aminoglycoside phosphotransferase" evidence="1">
    <location>
        <begin position="42"/>
        <end position="246"/>
    </location>
</feature>
<protein>
    <submittedName>
        <fullName evidence="2">Aminoglycoside phosphotransferase family protein</fullName>
    </submittedName>
</protein>
<dbReference type="Gene3D" id="3.90.1200.10">
    <property type="match status" value="1"/>
</dbReference>
<dbReference type="EMBL" id="SMKP01000029">
    <property type="protein sequence ID" value="TDD22025.1"/>
    <property type="molecule type" value="Genomic_DNA"/>
</dbReference>
<sequence>MADSGDALSERAEQAMRLAVSAGRRLGLRALEPRVLHDVFNVLVHLAPDPVVVRVPTLALSPAAEQAGRQRRELAVTGWLADRGAPVVPPSPLVPREPVESGGMSLTFWQYVDERDPIAAAPPDELEDRFVEQTGWVAELHRLMAGYPGDLPVLAPLVPGTALSLAELRERPGILTTADLDRAERENAVVEALARDLPGFFPGARLQAVHGDSPPYNVLLTAGGHLFSDFEDVTLGPVEWDLAGAGPRAVEAYERAGGGQVNRSLLEFMEGARLLQTVAALALAGRMPELTAMLEPLVVQWRARPPLELPSS</sequence>
<dbReference type="AlphaFoldDB" id="A0A4R4WWG1"/>
<dbReference type="GO" id="GO:0016740">
    <property type="term" value="F:transferase activity"/>
    <property type="evidence" value="ECO:0007669"/>
    <property type="project" value="UniProtKB-KW"/>
</dbReference>
<dbReference type="Proteomes" id="UP000294543">
    <property type="component" value="Unassembled WGS sequence"/>
</dbReference>
<comment type="caution">
    <text evidence="2">The sequence shown here is derived from an EMBL/GenBank/DDBJ whole genome shotgun (WGS) entry which is preliminary data.</text>
</comment>
<dbReference type="Pfam" id="PF01636">
    <property type="entry name" value="APH"/>
    <property type="match status" value="1"/>
</dbReference>
<dbReference type="InterPro" id="IPR002575">
    <property type="entry name" value="Aminoglycoside_PTrfase"/>
</dbReference>
<reference evidence="2 3" key="1">
    <citation type="submission" date="2019-03" db="EMBL/GenBank/DDBJ databases">
        <title>Draft genome sequences of novel Actinobacteria.</title>
        <authorList>
            <person name="Sahin N."/>
            <person name="Ay H."/>
            <person name="Saygin H."/>
        </authorList>
    </citation>
    <scope>NUCLEOTIDE SEQUENCE [LARGE SCALE GENOMIC DNA]</scope>
    <source>
        <strain evidence="2 3">KC712</strain>
    </source>
</reference>
<organism evidence="2 3">
    <name type="scientific">Nonomuraea diastatica</name>
    <dbReference type="NCBI Taxonomy" id="1848329"/>
    <lineage>
        <taxon>Bacteria</taxon>
        <taxon>Bacillati</taxon>
        <taxon>Actinomycetota</taxon>
        <taxon>Actinomycetes</taxon>
        <taxon>Streptosporangiales</taxon>
        <taxon>Streptosporangiaceae</taxon>
        <taxon>Nonomuraea</taxon>
    </lineage>
</organism>
<keyword evidence="2" id="KW-0808">Transferase</keyword>
<evidence type="ECO:0000259" key="1">
    <source>
        <dbReference type="Pfam" id="PF01636"/>
    </source>
</evidence>
<dbReference type="InterPro" id="IPR011009">
    <property type="entry name" value="Kinase-like_dom_sf"/>
</dbReference>
<evidence type="ECO:0000313" key="2">
    <source>
        <dbReference type="EMBL" id="TDD22025.1"/>
    </source>
</evidence>
<accession>A0A4R4WWG1</accession>
<proteinExistence type="predicted"/>
<gene>
    <name evidence="2" type="ORF">E1294_13180</name>
</gene>
<keyword evidence="3" id="KW-1185">Reference proteome</keyword>
<evidence type="ECO:0000313" key="3">
    <source>
        <dbReference type="Proteomes" id="UP000294543"/>
    </source>
</evidence>